<evidence type="ECO:0000256" key="10">
    <source>
        <dbReference type="ARBA" id="ARBA00023306"/>
    </source>
</evidence>
<keyword evidence="9" id="KW-0539">Nucleus</keyword>
<comment type="caution">
    <text evidence="15">The sequence shown here is derived from an EMBL/GenBank/DDBJ whole genome shotgun (WGS) entry which is preliminary data.</text>
</comment>
<dbReference type="Pfam" id="PF03800">
    <property type="entry name" value="Nuf2"/>
    <property type="match status" value="1"/>
</dbReference>
<evidence type="ECO:0000313" key="16">
    <source>
        <dbReference type="Proteomes" id="UP000789405"/>
    </source>
</evidence>
<evidence type="ECO:0000256" key="1">
    <source>
        <dbReference type="ARBA" id="ARBA00004123"/>
    </source>
</evidence>
<keyword evidence="8 12" id="KW-0175">Coiled coil</keyword>
<feature type="non-terminal residue" evidence="15">
    <location>
        <position position="1"/>
    </location>
</feature>
<protein>
    <submittedName>
        <fullName evidence="15">22177_t:CDS:1</fullName>
    </submittedName>
</protein>
<feature type="domain" description="Kinetochore protein Nuf2 N-terminal" evidence="13">
    <location>
        <begin position="12"/>
        <end position="152"/>
    </location>
</feature>
<feature type="coiled-coil region" evidence="12">
    <location>
        <begin position="312"/>
        <end position="445"/>
    </location>
</feature>
<evidence type="ECO:0000256" key="6">
    <source>
        <dbReference type="ARBA" id="ARBA00022776"/>
    </source>
</evidence>
<evidence type="ECO:0000256" key="2">
    <source>
        <dbReference type="ARBA" id="ARBA00004629"/>
    </source>
</evidence>
<evidence type="ECO:0000259" key="14">
    <source>
        <dbReference type="Pfam" id="PF18595"/>
    </source>
</evidence>
<evidence type="ECO:0000259" key="13">
    <source>
        <dbReference type="Pfam" id="PF03800"/>
    </source>
</evidence>
<dbReference type="GO" id="GO:0045132">
    <property type="term" value="P:meiotic chromosome segregation"/>
    <property type="evidence" value="ECO:0007669"/>
    <property type="project" value="TreeGrafter"/>
</dbReference>
<feature type="domain" description="Nuf2 DHR10-like" evidence="14">
    <location>
        <begin position="269"/>
        <end position="384"/>
    </location>
</feature>
<keyword evidence="11" id="KW-0137">Centromere</keyword>
<dbReference type="PANTHER" id="PTHR21650">
    <property type="entry name" value="MEMBRALIN/KINETOCHORE PROTEIN NUF2"/>
    <property type="match status" value="1"/>
</dbReference>
<dbReference type="OrthoDB" id="8194677at2759"/>
<accession>A0A9N9DDK0</accession>
<dbReference type="Proteomes" id="UP000789405">
    <property type="component" value="Unassembled WGS sequence"/>
</dbReference>
<dbReference type="AlphaFoldDB" id="A0A9N9DDK0"/>
<evidence type="ECO:0000256" key="7">
    <source>
        <dbReference type="ARBA" id="ARBA00022838"/>
    </source>
</evidence>
<reference evidence="15" key="1">
    <citation type="submission" date="2021-06" db="EMBL/GenBank/DDBJ databases">
        <authorList>
            <person name="Kallberg Y."/>
            <person name="Tangrot J."/>
            <person name="Rosling A."/>
        </authorList>
    </citation>
    <scope>NUCLEOTIDE SEQUENCE</scope>
    <source>
        <strain evidence="15">MA453B</strain>
    </source>
</reference>
<keyword evidence="7" id="KW-0995">Kinetochore</keyword>
<feature type="coiled-coil region" evidence="12">
    <location>
        <begin position="148"/>
        <end position="224"/>
    </location>
</feature>
<dbReference type="GO" id="GO:0051301">
    <property type="term" value="P:cell division"/>
    <property type="evidence" value="ECO:0007669"/>
    <property type="project" value="UniProtKB-KW"/>
</dbReference>
<evidence type="ECO:0000256" key="8">
    <source>
        <dbReference type="ARBA" id="ARBA00023054"/>
    </source>
</evidence>
<proteinExistence type="inferred from homology"/>
<dbReference type="InterPro" id="IPR041112">
    <property type="entry name" value="Nuf2_DHR10-like"/>
</dbReference>
<gene>
    <name evidence="15" type="ORF">DERYTH_LOCUS9399</name>
</gene>
<dbReference type="GO" id="GO:0051383">
    <property type="term" value="P:kinetochore organization"/>
    <property type="evidence" value="ECO:0007669"/>
    <property type="project" value="TreeGrafter"/>
</dbReference>
<dbReference type="InterPro" id="IPR038275">
    <property type="entry name" value="Nuf2_N_sf"/>
</dbReference>
<name>A0A9N9DDK0_9GLOM</name>
<evidence type="ECO:0000256" key="3">
    <source>
        <dbReference type="ARBA" id="ARBA00005498"/>
    </source>
</evidence>
<evidence type="ECO:0000256" key="12">
    <source>
        <dbReference type="SAM" id="Coils"/>
    </source>
</evidence>
<dbReference type="GO" id="GO:0044877">
    <property type="term" value="F:protein-containing complex binding"/>
    <property type="evidence" value="ECO:0007669"/>
    <property type="project" value="TreeGrafter"/>
</dbReference>
<keyword evidence="5" id="KW-0132">Cell division</keyword>
<evidence type="ECO:0000256" key="5">
    <source>
        <dbReference type="ARBA" id="ARBA00022618"/>
    </source>
</evidence>
<sequence length="484" mass="57453">MEYGSSSEMWCFPILKDAEIEEFFHELSVDFTAQDMKKPTTARIYIAYGFIVEYTIGVSAEDWGNTDWSSHLEMRLRKRVPGYDRPELYSESMKMMAIYKRMKKVMTAIGMDQFSFYDVLRPEVARLRIFLSAAINFIRFREDQLHLFNEYEKHSEELMKHNEELSERYKMLFEQVELSKRKRIEDENIVKELVQENAHLMSSMRELKKKQTGLLNEIASLKSTKADSEEKINNTQFLVVTAKQVLEKLKSRIVVNPEKLKQTIEEMNQTMAKEKDAMLGLGKKVREIQAKVENLTIVEEEISACNKILDEVINQRNKCEKANKDFRDFQEEIENKRHNSRELQKKEQLLSRQKQNLEDRLQRQKEKHKQRVIETEKKIEALQAEYDRILEERKDSENKAAQQKKIYDEMSAKCADLFQSWNKEKAEIESEYKALKDRIEGYHQEILLTYYLQILQIISLSIEIEIIVQMADRKKIKHMFAHPG</sequence>
<dbReference type="GO" id="GO:0005634">
    <property type="term" value="C:nucleus"/>
    <property type="evidence" value="ECO:0007669"/>
    <property type="project" value="UniProtKB-SubCell"/>
</dbReference>
<dbReference type="Pfam" id="PF18595">
    <property type="entry name" value="Nuf2_DHR10-like"/>
    <property type="match status" value="1"/>
</dbReference>
<keyword evidence="16" id="KW-1185">Reference proteome</keyword>
<dbReference type="Gene3D" id="1.10.418.60">
    <property type="entry name" value="Ncd80 complex, Nuf2 subunit"/>
    <property type="match status" value="1"/>
</dbReference>
<evidence type="ECO:0000313" key="15">
    <source>
        <dbReference type="EMBL" id="CAG8636017.1"/>
    </source>
</evidence>
<dbReference type="GO" id="GO:0031262">
    <property type="term" value="C:Ndc80 complex"/>
    <property type="evidence" value="ECO:0007669"/>
    <property type="project" value="InterPro"/>
</dbReference>
<evidence type="ECO:0000256" key="4">
    <source>
        <dbReference type="ARBA" id="ARBA00022454"/>
    </source>
</evidence>
<dbReference type="GO" id="GO:0007052">
    <property type="term" value="P:mitotic spindle organization"/>
    <property type="evidence" value="ECO:0007669"/>
    <property type="project" value="TreeGrafter"/>
</dbReference>
<keyword evidence="4" id="KW-0158">Chromosome</keyword>
<dbReference type="GO" id="GO:0051315">
    <property type="term" value="P:attachment of mitotic spindle microtubules to kinetochore"/>
    <property type="evidence" value="ECO:0007669"/>
    <property type="project" value="TreeGrafter"/>
</dbReference>
<comment type="subcellular location">
    <subcellularLocation>
        <location evidence="2">Chromosome</location>
        <location evidence="2">Centromere</location>
        <location evidence="2">Kinetochore</location>
    </subcellularLocation>
    <subcellularLocation>
        <location evidence="1">Nucleus</location>
    </subcellularLocation>
</comment>
<organism evidence="15 16">
    <name type="scientific">Dentiscutata erythropus</name>
    <dbReference type="NCBI Taxonomy" id="1348616"/>
    <lineage>
        <taxon>Eukaryota</taxon>
        <taxon>Fungi</taxon>
        <taxon>Fungi incertae sedis</taxon>
        <taxon>Mucoromycota</taxon>
        <taxon>Glomeromycotina</taxon>
        <taxon>Glomeromycetes</taxon>
        <taxon>Diversisporales</taxon>
        <taxon>Gigasporaceae</taxon>
        <taxon>Dentiscutata</taxon>
    </lineage>
</organism>
<keyword evidence="10" id="KW-0131">Cell cycle</keyword>
<dbReference type="EMBL" id="CAJVPY010005127">
    <property type="protein sequence ID" value="CAG8636017.1"/>
    <property type="molecule type" value="Genomic_DNA"/>
</dbReference>
<keyword evidence="6" id="KW-0498">Mitosis</keyword>
<dbReference type="PANTHER" id="PTHR21650:SF2">
    <property type="entry name" value="KINETOCHORE PROTEIN NUF2"/>
    <property type="match status" value="1"/>
</dbReference>
<evidence type="ECO:0000256" key="11">
    <source>
        <dbReference type="ARBA" id="ARBA00023328"/>
    </source>
</evidence>
<comment type="similarity">
    <text evidence="3">Belongs to the NUF2 family.</text>
</comment>
<dbReference type="InterPro" id="IPR005549">
    <property type="entry name" value="Kinetochore_Nuf2_N"/>
</dbReference>
<evidence type="ECO:0000256" key="9">
    <source>
        <dbReference type="ARBA" id="ARBA00023242"/>
    </source>
</evidence>